<name>A0AB38TXH9_BURGA</name>
<evidence type="ECO:0000313" key="2">
    <source>
        <dbReference type="Proteomes" id="UP001059745"/>
    </source>
</evidence>
<reference evidence="1" key="1">
    <citation type="submission" date="2022-09" db="EMBL/GenBank/DDBJ databases">
        <title>Genomic of Burkholderia gladioli.</title>
        <authorList>
            <person name="Wu H."/>
        </authorList>
    </citation>
    <scope>NUCLEOTIDE SEQUENCE</scope>
    <source>
        <strain evidence="1">ZN-S4</strain>
    </source>
</reference>
<accession>A0AB38TXH9</accession>
<organism evidence="1 2">
    <name type="scientific">Burkholderia gladioli</name>
    <name type="common">Pseudomonas marginata</name>
    <name type="synonym">Phytomonas marginata</name>
    <dbReference type="NCBI Taxonomy" id="28095"/>
    <lineage>
        <taxon>Bacteria</taxon>
        <taxon>Pseudomonadati</taxon>
        <taxon>Pseudomonadota</taxon>
        <taxon>Betaproteobacteria</taxon>
        <taxon>Burkholderiales</taxon>
        <taxon>Burkholderiaceae</taxon>
        <taxon>Burkholderia</taxon>
    </lineage>
</organism>
<gene>
    <name evidence="1" type="ORF">NYZ96_29355</name>
</gene>
<proteinExistence type="predicted"/>
<dbReference type="RefSeq" id="WP_255222492.1">
    <property type="nucleotide sequence ID" value="NZ_CADEPW010000009.1"/>
</dbReference>
<protein>
    <submittedName>
        <fullName evidence="1">Uncharacterized protein</fullName>
    </submittedName>
</protein>
<dbReference type="EMBL" id="CP104215">
    <property type="protein sequence ID" value="UWX72533.1"/>
    <property type="molecule type" value="Genomic_DNA"/>
</dbReference>
<dbReference type="AlphaFoldDB" id="A0AB38TXH9"/>
<evidence type="ECO:0000313" key="1">
    <source>
        <dbReference type="EMBL" id="UWX72533.1"/>
    </source>
</evidence>
<dbReference type="GeneID" id="77095756"/>
<sequence length="44" mass="4605">MKHANGALVLETGSGQCAIDFLVLGRDEAAALHLRWTVAIEVAG</sequence>
<dbReference type="Proteomes" id="UP001059745">
    <property type="component" value="Chromosome 2"/>
</dbReference>